<evidence type="ECO:0000313" key="4">
    <source>
        <dbReference type="WBParaSite" id="MCU_012256-RA"/>
    </source>
</evidence>
<evidence type="ECO:0000256" key="2">
    <source>
        <dbReference type="SAM" id="MobiDB-lite"/>
    </source>
</evidence>
<reference evidence="4" key="1">
    <citation type="submission" date="2019-11" db="UniProtKB">
        <authorList>
            <consortium name="WormBaseParasite"/>
        </authorList>
    </citation>
    <scope>IDENTIFICATION</scope>
</reference>
<dbReference type="GO" id="GO:0008017">
    <property type="term" value="F:microtubule binding"/>
    <property type="evidence" value="ECO:0007669"/>
    <property type="project" value="InterPro"/>
</dbReference>
<dbReference type="GO" id="GO:0007018">
    <property type="term" value="P:microtubule-based movement"/>
    <property type="evidence" value="ECO:0007669"/>
    <property type="project" value="InterPro"/>
</dbReference>
<dbReference type="GO" id="GO:0003777">
    <property type="term" value="F:microtubule motor activity"/>
    <property type="evidence" value="ECO:0007669"/>
    <property type="project" value="InterPro"/>
</dbReference>
<evidence type="ECO:0000256" key="1">
    <source>
        <dbReference type="PROSITE-ProRule" id="PRU00283"/>
    </source>
</evidence>
<proteinExistence type="inferred from homology"/>
<name>A0A5K3FWE5_MESCO</name>
<feature type="domain" description="Kinesin motor" evidence="3">
    <location>
        <begin position="1"/>
        <end position="28"/>
    </location>
</feature>
<organism evidence="4">
    <name type="scientific">Mesocestoides corti</name>
    <name type="common">Flatworm</name>
    <dbReference type="NCBI Taxonomy" id="53468"/>
    <lineage>
        <taxon>Eukaryota</taxon>
        <taxon>Metazoa</taxon>
        <taxon>Spiralia</taxon>
        <taxon>Lophotrochozoa</taxon>
        <taxon>Platyhelminthes</taxon>
        <taxon>Cestoda</taxon>
        <taxon>Eucestoda</taxon>
        <taxon>Cyclophyllidea</taxon>
        <taxon>Mesocestoididae</taxon>
        <taxon>Mesocestoides</taxon>
    </lineage>
</organism>
<dbReference type="WBParaSite" id="MCU_012256-RA">
    <property type="protein sequence ID" value="MCU_012256-RA"/>
    <property type="gene ID" value="MCU_012256"/>
</dbReference>
<accession>A0A5K3FWE5</accession>
<protein>
    <submittedName>
        <fullName evidence="4">Kinesin motor domain-containing protein</fullName>
    </submittedName>
</protein>
<feature type="region of interest" description="Disordered" evidence="2">
    <location>
        <begin position="97"/>
        <end position="120"/>
    </location>
</feature>
<dbReference type="PROSITE" id="PS50067">
    <property type="entry name" value="KINESIN_MOTOR_2"/>
    <property type="match status" value="1"/>
</dbReference>
<evidence type="ECO:0000259" key="3">
    <source>
        <dbReference type="PROSITE" id="PS50067"/>
    </source>
</evidence>
<comment type="similarity">
    <text evidence="1">Belongs to the TRAFAC class myosin-kinesin ATPase superfamily. Kinesin family.</text>
</comment>
<dbReference type="AlphaFoldDB" id="A0A5K3FWE5"/>
<sequence length="143" mass="15365">MIVNVAPSVGLADETLHALRFSALASQVIVQSNNICETDLVGEGRAAGDTSVARSLQRQLREQLIRQGLKTRCTGSWLKGGGSRIGESTVVEPGTVVKGRREDSGDVTPTNEEAVEKENAYRESLLPGFLENEVDLDSLEKAV</sequence>
<dbReference type="InterPro" id="IPR001752">
    <property type="entry name" value="Kinesin_motor_dom"/>
</dbReference>
<comment type="caution">
    <text evidence="1">Lacks conserved residue(s) required for the propagation of feature annotation.</text>
</comment>
<dbReference type="GO" id="GO:0005524">
    <property type="term" value="F:ATP binding"/>
    <property type="evidence" value="ECO:0007669"/>
    <property type="project" value="InterPro"/>
</dbReference>